<dbReference type="PRINTS" id="PR00196">
    <property type="entry name" value="ANNEXIN"/>
</dbReference>
<keyword evidence="5" id="KW-1185">Reference proteome</keyword>
<dbReference type="EMBL" id="JWZT01002428">
    <property type="protein sequence ID" value="KII69427.1"/>
    <property type="molecule type" value="Genomic_DNA"/>
</dbReference>
<reference evidence="4 5" key="1">
    <citation type="journal article" date="2014" name="Genome Biol. Evol.">
        <title>The genome of the myxosporean Thelohanellus kitauei shows adaptations to nutrient acquisition within its fish host.</title>
        <authorList>
            <person name="Yang Y."/>
            <person name="Xiong J."/>
            <person name="Zhou Z."/>
            <person name="Huo F."/>
            <person name="Miao W."/>
            <person name="Ran C."/>
            <person name="Liu Y."/>
            <person name="Zhang J."/>
            <person name="Feng J."/>
            <person name="Wang M."/>
            <person name="Wang M."/>
            <person name="Wang L."/>
            <person name="Yao B."/>
        </authorList>
    </citation>
    <scope>NUCLEOTIDE SEQUENCE [LARGE SCALE GENOMIC DNA]</scope>
    <source>
        <strain evidence="4">Wuqing</strain>
    </source>
</reference>
<dbReference type="PANTHER" id="PTHR10502:SF102">
    <property type="entry name" value="ANNEXIN B11"/>
    <property type="match status" value="1"/>
</dbReference>
<keyword evidence="3" id="KW-0041">Annexin</keyword>
<dbReference type="GO" id="GO:0005737">
    <property type="term" value="C:cytoplasm"/>
    <property type="evidence" value="ECO:0007669"/>
    <property type="project" value="TreeGrafter"/>
</dbReference>
<dbReference type="OMA" id="FQHILIS"/>
<dbReference type="PROSITE" id="PS51897">
    <property type="entry name" value="ANNEXIN_2"/>
    <property type="match status" value="1"/>
</dbReference>
<dbReference type="InterPro" id="IPR018502">
    <property type="entry name" value="Annexin_repeat"/>
</dbReference>
<dbReference type="Gene3D" id="1.10.220.10">
    <property type="entry name" value="Annexin"/>
    <property type="match status" value="3"/>
</dbReference>
<accession>A0A0C2N664</accession>
<evidence type="ECO:0000313" key="4">
    <source>
        <dbReference type="EMBL" id="KII69427.1"/>
    </source>
</evidence>
<gene>
    <name evidence="4" type="ORF">RF11_11071</name>
</gene>
<dbReference type="SMART" id="SM00335">
    <property type="entry name" value="ANX"/>
    <property type="match status" value="2"/>
</dbReference>
<dbReference type="InterPro" id="IPR001464">
    <property type="entry name" value="Annexin"/>
</dbReference>
<dbReference type="GO" id="GO:0001786">
    <property type="term" value="F:phosphatidylserine binding"/>
    <property type="evidence" value="ECO:0007669"/>
    <property type="project" value="TreeGrafter"/>
</dbReference>
<evidence type="ECO:0000256" key="3">
    <source>
        <dbReference type="ARBA" id="ARBA00023216"/>
    </source>
</evidence>
<sequence length="336" mass="38383">MNHYLPVTVDDNSEYHRKNILCLPTIKPDTLAQSWKDSELLMTAMGGYGLDENLIVKILTHRNSKQREEIKKECMERYKTCLIDLSIKTLSDPLQYLALCLLHTGPRADAYIINQAFQDSGTGVSRLIHILCTRSSDVSRFIIEQISKIKESYEKMFKMHLADKINLDTSGKFRNVLLYLINNPRMVAPANHKVASEQAFMVYSKSYVGLSCSEELIPIFCQSSYDQIKAIDDSFNKSIERHLEKYSGTYEATLRTIIQFSTNPTAYYASYLKSSISNSLIRDVICMIATRFEIDLASILNEYCHLYISKPEIDIRNNLNLPAPIISAVQMLFGLE</sequence>
<dbReference type="OrthoDB" id="5983647at2759"/>
<comment type="similarity">
    <text evidence="1">Belongs to the annexin family.</text>
</comment>
<comment type="caution">
    <text evidence="4">The sequence shown here is derived from an EMBL/GenBank/DDBJ whole genome shotgun (WGS) entry which is preliminary data.</text>
</comment>
<evidence type="ECO:0000256" key="2">
    <source>
        <dbReference type="ARBA" id="ARBA00022737"/>
    </source>
</evidence>
<dbReference type="InterPro" id="IPR037104">
    <property type="entry name" value="Annexin_sf"/>
</dbReference>
<dbReference type="AlphaFoldDB" id="A0A0C2N664"/>
<dbReference type="GO" id="GO:0005509">
    <property type="term" value="F:calcium ion binding"/>
    <property type="evidence" value="ECO:0007669"/>
    <property type="project" value="InterPro"/>
</dbReference>
<dbReference type="Proteomes" id="UP000031668">
    <property type="component" value="Unassembled WGS sequence"/>
</dbReference>
<proteinExistence type="inferred from homology"/>
<dbReference type="GO" id="GO:0005544">
    <property type="term" value="F:calcium-dependent phospholipid binding"/>
    <property type="evidence" value="ECO:0007669"/>
    <property type="project" value="InterPro"/>
</dbReference>
<dbReference type="Pfam" id="PF00191">
    <property type="entry name" value="Annexin"/>
    <property type="match status" value="2"/>
</dbReference>
<evidence type="ECO:0000256" key="1">
    <source>
        <dbReference type="ARBA" id="ARBA00007831"/>
    </source>
</evidence>
<organism evidence="4 5">
    <name type="scientific">Thelohanellus kitauei</name>
    <name type="common">Myxosporean</name>
    <dbReference type="NCBI Taxonomy" id="669202"/>
    <lineage>
        <taxon>Eukaryota</taxon>
        <taxon>Metazoa</taxon>
        <taxon>Cnidaria</taxon>
        <taxon>Myxozoa</taxon>
        <taxon>Myxosporea</taxon>
        <taxon>Bivalvulida</taxon>
        <taxon>Platysporina</taxon>
        <taxon>Myxobolidae</taxon>
        <taxon>Thelohanellus</taxon>
    </lineage>
</organism>
<evidence type="ECO:0000313" key="5">
    <source>
        <dbReference type="Proteomes" id="UP000031668"/>
    </source>
</evidence>
<dbReference type="SUPFAM" id="SSF47874">
    <property type="entry name" value="Annexin"/>
    <property type="match status" value="1"/>
</dbReference>
<keyword evidence="2" id="KW-0677">Repeat</keyword>
<dbReference type="PANTHER" id="PTHR10502">
    <property type="entry name" value="ANNEXIN"/>
    <property type="match status" value="1"/>
</dbReference>
<dbReference type="GO" id="GO:0005886">
    <property type="term" value="C:plasma membrane"/>
    <property type="evidence" value="ECO:0007669"/>
    <property type="project" value="TreeGrafter"/>
</dbReference>
<protein>
    <submittedName>
        <fullName evidence="4">Annexin A7</fullName>
    </submittedName>
</protein>
<name>A0A0C2N664_THEKT</name>